<organism evidence="2">
    <name type="scientific">freshwater metagenome</name>
    <dbReference type="NCBI Taxonomy" id="449393"/>
    <lineage>
        <taxon>unclassified sequences</taxon>
        <taxon>metagenomes</taxon>
        <taxon>ecological metagenomes</taxon>
    </lineage>
</organism>
<dbReference type="Pfam" id="PF07739">
    <property type="entry name" value="TipAS"/>
    <property type="match status" value="1"/>
</dbReference>
<feature type="domain" description="TipAS antibiotic-recognition" evidence="1">
    <location>
        <begin position="9"/>
        <end position="105"/>
    </location>
</feature>
<sequence length="113" mass="12936">MSDPFGHHSGQYVNNFSEAENKQFTVAFGEITQGFKVAMEQGLPTSDEAVQQLVKRHYEFCLQFWKPNRESYKSLAMSYIIPSPYQEAYEAVAKGLGKYHYDAIVLFADNNLQ</sequence>
<dbReference type="AlphaFoldDB" id="A0A6J6JL54"/>
<dbReference type="InterPro" id="IPR012925">
    <property type="entry name" value="TipAS_dom"/>
</dbReference>
<gene>
    <name evidence="2" type="ORF">UFOPK2131_00666</name>
</gene>
<dbReference type="InterPro" id="IPR036244">
    <property type="entry name" value="TipA-like_antibiotic-bd"/>
</dbReference>
<reference evidence="2" key="1">
    <citation type="submission" date="2020-05" db="EMBL/GenBank/DDBJ databases">
        <authorList>
            <person name="Chiriac C."/>
            <person name="Salcher M."/>
            <person name="Ghai R."/>
            <person name="Kavagutti S V."/>
        </authorList>
    </citation>
    <scope>NUCLEOTIDE SEQUENCE</scope>
</reference>
<dbReference type="Gene3D" id="1.10.490.50">
    <property type="entry name" value="Antibiotic binding domain of TipA-like multidrug resistance regulators"/>
    <property type="match status" value="1"/>
</dbReference>
<accession>A0A6J6JL54</accession>
<protein>
    <submittedName>
        <fullName evidence="2">Unannotated protein</fullName>
    </submittedName>
</protein>
<proteinExistence type="predicted"/>
<name>A0A6J6JL54_9ZZZZ</name>
<evidence type="ECO:0000259" key="1">
    <source>
        <dbReference type="Pfam" id="PF07739"/>
    </source>
</evidence>
<dbReference type="SUPFAM" id="SSF89082">
    <property type="entry name" value="Antibiotic binding domain of TipA-like multidrug resistance regulators"/>
    <property type="match status" value="1"/>
</dbReference>
<dbReference type="EMBL" id="CAEZVT010000072">
    <property type="protein sequence ID" value="CAB4637225.1"/>
    <property type="molecule type" value="Genomic_DNA"/>
</dbReference>
<evidence type="ECO:0000313" key="2">
    <source>
        <dbReference type="EMBL" id="CAB4637225.1"/>
    </source>
</evidence>